<dbReference type="Gene3D" id="1.20.140.10">
    <property type="entry name" value="Butyryl-CoA Dehydrogenase, subunit A, domain 3"/>
    <property type="match status" value="1"/>
</dbReference>
<dbReference type="GO" id="GO:0016712">
    <property type="term" value="F:oxidoreductase activity, acting on paired donors, with incorporation or reduction of molecular oxygen, reduced flavin or flavoprotein as one donor, and incorporation of one atom of oxygen"/>
    <property type="evidence" value="ECO:0007669"/>
    <property type="project" value="TreeGrafter"/>
</dbReference>
<keyword evidence="4" id="KW-1185">Reference proteome</keyword>
<dbReference type="GO" id="GO:0033539">
    <property type="term" value="P:fatty acid beta-oxidation using acyl-CoA dehydrogenase"/>
    <property type="evidence" value="ECO:0007669"/>
    <property type="project" value="TreeGrafter"/>
</dbReference>
<organism evidence="3 4">
    <name type="scientific">Agromyces agglutinans</name>
    <dbReference type="NCBI Taxonomy" id="2662258"/>
    <lineage>
        <taxon>Bacteria</taxon>
        <taxon>Bacillati</taxon>
        <taxon>Actinomycetota</taxon>
        <taxon>Actinomycetes</taxon>
        <taxon>Micrococcales</taxon>
        <taxon>Microbacteriaceae</taxon>
        <taxon>Agromyces</taxon>
    </lineage>
</organism>
<dbReference type="AlphaFoldDB" id="A0A6I2F3Q3"/>
<dbReference type="InterPro" id="IPR009100">
    <property type="entry name" value="AcylCoA_DH/oxidase_NM_dom_sf"/>
</dbReference>
<dbReference type="InterPro" id="IPR037069">
    <property type="entry name" value="AcylCoA_DH/ox_N_sf"/>
</dbReference>
<dbReference type="Pfam" id="PF08028">
    <property type="entry name" value="Acyl-CoA_dh_2"/>
    <property type="match status" value="1"/>
</dbReference>
<dbReference type="PIRSF" id="PIRSF016578">
    <property type="entry name" value="HsaA"/>
    <property type="match status" value="1"/>
</dbReference>
<accession>A0A6I2F3Q3</accession>
<dbReference type="Gene3D" id="1.10.540.10">
    <property type="entry name" value="Acyl-CoA dehydrogenase/oxidase, N-terminal domain"/>
    <property type="match status" value="1"/>
</dbReference>
<gene>
    <name evidence="3" type="ORF">GE115_04915</name>
</gene>
<dbReference type="GO" id="GO:0003995">
    <property type="term" value="F:acyl-CoA dehydrogenase activity"/>
    <property type="evidence" value="ECO:0007669"/>
    <property type="project" value="TreeGrafter"/>
</dbReference>
<dbReference type="GO" id="GO:0050660">
    <property type="term" value="F:flavin adenine dinucleotide binding"/>
    <property type="evidence" value="ECO:0007669"/>
    <property type="project" value="InterPro"/>
</dbReference>
<comment type="caution">
    <text evidence="3">The sequence shown here is derived from an EMBL/GenBank/DDBJ whole genome shotgun (WGS) entry which is preliminary data.</text>
</comment>
<evidence type="ECO:0000313" key="4">
    <source>
        <dbReference type="Proteomes" id="UP000431080"/>
    </source>
</evidence>
<dbReference type="Gene3D" id="2.40.110.10">
    <property type="entry name" value="Butyryl-CoA Dehydrogenase, subunit A, domain 2"/>
    <property type="match status" value="1"/>
</dbReference>
<dbReference type="GO" id="GO:0005737">
    <property type="term" value="C:cytoplasm"/>
    <property type="evidence" value="ECO:0007669"/>
    <property type="project" value="TreeGrafter"/>
</dbReference>
<dbReference type="PANTHER" id="PTHR48083:SF19">
    <property type="entry name" value="FLAVIN-DEPENDENT MONOOXYGENASE, OXYGENASE SUBUNIT HSAA"/>
    <property type="match status" value="1"/>
</dbReference>
<sequence length="410" mass="44020">MRVPTFDEAAFRAAVDAFAPGAAERERDRTLLFAEVSRLQELGFGAQRLPAELGGPDEAFEAVIARLIDLAAADSNLAHVQRGHLAFVEALRLDSVPEADLREQAPRLRTWAGRILAGEFVGNAQSERQLLGELGTRLQRDDHGLRLTGRKYYTTGSIYADWIHLSALEGDERVAVTVSARQPGVRTIDDWDGFGQPLTGSGTTVFDGAVVDAAEVSSAGDPSRWTLIGAVFQLVLLAVVAGIARRALDDTVEYVRPRERTFGYPGARPPRNDPLVQAQLGRLSAASAAARAVVLDAGRTLGAVLERTRAGTAGPTEARDAQLQVFRAQHTVPALVLDVLTELFEVGGASAVGTGRALDRHWRNVRTIASHNPTAQRLAALGQFELDGTLPDWQAPGAPQAAEVREAALR</sequence>
<keyword evidence="1" id="KW-0560">Oxidoreductase</keyword>
<reference evidence="3 4" key="1">
    <citation type="submission" date="2019-10" db="EMBL/GenBank/DDBJ databases">
        <authorList>
            <person name="Nie G."/>
            <person name="Ming H."/>
            <person name="Yi B."/>
        </authorList>
    </citation>
    <scope>NUCLEOTIDE SEQUENCE [LARGE SCALE GENOMIC DNA]</scope>
    <source>
        <strain evidence="3 4">CFH 90414</strain>
    </source>
</reference>
<dbReference type="EMBL" id="WJIF01000002">
    <property type="protein sequence ID" value="MRG59212.1"/>
    <property type="molecule type" value="Genomic_DNA"/>
</dbReference>
<dbReference type="SUPFAM" id="SSF47203">
    <property type="entry name" value="Acyl-CoA dehydrogenase C-terminal domain-like"/>
    <property type="match status" value="1"/>
</dbReference>
<feature type="domain" description="Acyl-CoA dehydrogenase C-terminal" evidence="2">
    <location>
        <begin position="235"/>
        <end position="372"/>
    </location>
</feature>
<evidence type="ECO:0000256" key="1">
    <source>
        <dbReference type="ARBA" id="ARBA00023002"/>
    </source>
</evidence>
<protein>
    <recommendedName>
        <fullName evidence="2">Acyl-CoA dehydrogenase C-terminal domain-containing protein</fullName>
    </recommendedName>
</protein>
<dbReference type="PANTHER" id="PTHR48083">
    <property type="entry name" value="MEDIUM-CHAIN SPECIFIC ACYL-COA DEHYDROGENASE, MITOCHONDRIAL-RELATED"/>
    <property type="match status" value="1"/>
</dbReference>
<evidence type="ECO:0000259" key="2">
    <source>
        <dbReference type="Pfam" id="PF08028"/>
    </source>
</evidence>
<name>A0A6I2F3Q3_9MICO</name>
<dbReference type="Proteomes" id="UP000431080">
    <property type="component" value="Unassembled WGS sequence"/>
</dbReference>
<dbReference type="InterPro" id="IPR036250">
    <property type="entry name" value="AcylCo_DH-like_C"/>
</dbReference>
<dbReference type="SUPFAM" id="SSF56645">
    <property type="entry name" value="Acyl-CoA dehydrogenase NM domain-like"/>
    <property type="match status" value="1"/>
</dbReference>
<dbReference type="InterPro" id="IPR046373">
    <property type="entry name" value="Acyl-CoA_Oxase/DH_mid-dom_sf"/>
</dbReference>
<proteinExistence type="predicted"/>
<dbReference type="InterPro" id="IPR050741">
    <property type="entry name" value="Acyl-CoA_dehydrogenase"/>
</dbReference>
<evidence type="ECO:0000313" key="3">
    <source>
        <dbReference type="EMBL" id="MRG59212.1"/>
    </source>
</evidence>
<dbReference type="InterPro" id="IPR013107">
    <property type="entry name" value="Acyl-CoA_DH_C"/>
</dbReference>